<dbReference type="PANTHER" id="PTHR23291:SF115">
    <property type="entry name" value="MODULATOR OF FTSH PROTEASE YCCA"/>
    <property type="match status" value="1"/>
</dbReference>
<dbReference type="PANTHER" id="PTHR23291">
    <property type="entry name" value="BAX INHIBITOR-RELATED"/>
    <property type="match status" value="1"/>
</dbReference>
<evidence type="ECO:0000313" key="8">
    <source>
        <dbReference type="EMBL" id="MSN96227.1"/>
    </source>
</evidence>
<comment type="subcellular location">
    <subcellularLocation>
        <location evidence="1">Cell membrane</location>
        <topology evidence="1">Multi-pass membrane protein</topology>
    </subcellularLocation>
</comment>
<evidence type="ECO:0000256" key="4">
    <source>
        <dbReference type="ARBA" id="ARBA00022692"/>
    </source>
</evidence>
<dbReference type="Proteomes" id="UP000476338">
    <property type="component" value="Unassembled WGS sequence"/>
</dbReference>
<dbReference type="PROSITE" id="PS01243">
    <property type="entry name" value="BI1"/>
    <property type="match status" value="1"/>
</dbReference>
<feature type="transmembrane region" description="Helical" evidence="7">
    <location>
        <begin position="169"/>
        <end position="187"/>
    </location>
</feature>
<sequence length="228" mass="24982">MGLYDRDYALEKEVEFSRSEGRIAVFIKDTYKLILASLIAAVGGAYLGMGSGIAYSPLLFLVVEFALLFGLFFADKSGKRNLALGLLFVFTFITGFFLGPVLNAYVGRGMGYVVTQAFVGTAVTFGALTLYAFNAKADFSSWGKPLFFILIGVMVASILNYFFFKSTMMSLVVSGLSAILFSAYILYDTQNIIKGRYDSPIMAAVGMYLNILNLFISLLNILGITNRD</sequence>
<dbReference type="AlphaFoldDB" id="A0A6L5WIZ6"/>
<keyword evidence="6 7" id="KW-0472">Membrane</keyword>
<keyword evidence="4 7" id="KW-0812">Transmembrane</keyword>
<gene>
    <name evidence="8" type="ORF">F1B92_03285</name>
</gene>
<reference evidence="8 9" key="2">
    <citation type="submission" date="2020-03" db="EMBL/GenBank/DDBJ databases">
        <title>Campylobacter portucalensis sp. nov., a new species of Campylobacter isolated from the reproductive tract of bulls.</title>
        <authorList>
            <person name="Silva M.F."/>
            <person name="Pereira G."/>
            <person name="Carneiro C."/>
            <person name="Hemphill A."/>
            <person name="Mateus L."/>
            <person name="Lopes-Da-Costa L."/>
            <person name="Silva E."/>
        </authorList>
    </citation>
    <scope>NUCLEOTIDE SEQUENCE [LARGE SCALE GENOMIC DNA]</scope>
    <source>
        <strain evidence="8 9">FMV-PI01</strain>
    </source>
</reference>
<dbReference type="EMBL" id="VWSJ01000008">
    <property type="protein sequence ID" value="MSN96227.1"/>
    <property type="molecule type" value="Genomic_DNA"/>
</dbReference>
<feature type="transmembrane region" description="Helical" evidence="7">
    <location>
        <begin position="145"/>
        <end position="163"/>
    </location>
</feature>
<dbReference type="InterPro" id="IPR006214">
    <property type="entry name" value="Bax_inhibitor_1-related"/>
</dbReference>
<feature type="transmembrane region" description="Helical" evidence="7">
    <location>
        <begin position="199"/>
        <end position="222"/>
    </location>
</feature>
<evidence type="ECO:0000256" key="2">
    <source>
        <dbReference type="ARBA" id="ARBA00010350"/>
    </source>
</evidence>
<feature type="transmembrane region" description="Helical" evidence="7">
    <location>
        <begin position="55"/>
        <end position="74"/>
    </location>
</feature>
<dbReference type="RefSeq" id="WP_154570495.1">
    <property type="nucleotide sequence ID" value="NZ_VWSJ01000008.1"/>
</dbReference>
<accession>A0A6L5WIZ6</accession>
<organism evidence="8 9">
    <name type="scientific">Campylobacter portucalensis</name>
    <dbReference type="NCBI Taxonomy" id="2608384"/>
    <lineage>
        <taxon>Bacteria</taxon>
        <taxon>Pseudomonadati</taxon>
        <taxon>Campylobacterota</taxon>
        <taxon>Epsilonproteobacteria</taxon>
        <taxon>Campylobacterales</taxon>
        <taxon>Campylobacteraceae</taxon>
        <taxon>Campylobacter</taxon>
    </lineage>
</organism>
<feature type="transmembrane region" description="Helical" evidence="7">
    <location>
        <begin position="112"/>
        <end position="133"/>
    </location>
</feature>
<feature type="transmembrane region" description="Helical" evidence="7">
    <location>
        <begin position="86"/>
        <end position="106"/>
    </location>
</feature>
<reference evidence="8 9" key="1">
    <citation type="submission" date="2019-09" db="EMBL/GenBank/DDBJ databases">
        <authorList>
            <person name="Silva M."/>
            <person name="Pereira G."/>
            <person name="Lopes-Da-Costa L."/>
            <person name="Silva E."/>
        </authorList>
    </citation>
    <scope>NUCLEOTIDE SEQUENCE [LARGE SCALE GENOMIC DNA]</scope>
    <source>
        <strain evidence="8 9">FMV-PI01</strain>
    </source>
</reference>
<evidence type="ECO:0000256" key="6">
    <source>
        <dbReference type="ARBA" id="ARBA00023136"/>
    </source>
</evidence>
<name>A0A6L5WIZ6_9BACT</name>
<evidence type="ECO:0000256" key="1">
    <source>
        <dbReference type="ARBA" id="ARBA00004651"/>
    </source>
</evidence>
<keyword evidence="3" id="KW-1003">Cell membrane</keyword>
<evidence type="ECO:0000256" key="7">
    <source>
        <dbReference type="RuleBase" id="RU004379"/>
    </source>
</evidence>
<proteinExistence type="inferred from homology"/>
<keyword evidence="5 7" id="KW-1133">Transmembrane helix</keyword>
<feature type="transmembrane region" description="Helical" evidence="7">
    <location>
        <begin position="31"/>
        <end position="49"/>
    </location>
</feature>
<dbReference type="CDD" id="cd10432">
    <property type="entry name" value="BI-1-like_bacterial"/>
    <property type="match status" value="1"/>
</dbReference>
<comment type="similarity">
    <text evidence="2 7">Belongs to the BI1 family.</text>
</comment>
<dbReference type="Pfam" id="PF01027">
    <property type="entry name" value="Bax1-I"/>
    <property type="match status" value="1"/>
</dbReference>
<dbReference type="GO" id="GO:0005886">
    <property type="term" value="C:plasma membrane"/>
    <property type="evidence" value="ECO:0007669"/>
    <property type="project" value="UniProtKB-SubCell"/>
</dbReference>
<keyword evidence="9" id="KW-1185">Reference proteome</keyword>
<evidence type="ECO:0000256" key="5">
    <source>
        <dbReference type="ARBA" id="ARBA00022989"/>
    </source>
</evidence>
<comment type="caution">
    <text evidence="8">The sequence shown here is derived from an EMBL/GenBank/DDBJ whole genome shotgun (WGS) entry which is preliminary data.</text>
</comment>
<evidence type="ECO:0000256" key="3">
    <source>
        <dbReference type="ARBA" id="ARBA00022475"/>
    </source>
</evidence>
<evidence type="ECO:0000313" key="9">
    <source>
        <dbReference type="Proteomes" id="UP000476338"/>
    </source>
</evidence>
<dbReference type="InterPro" id="IPR006213">
    <property type="entry name" value="Bax_inhbtr1_CS"/>
</dbReference>
<protein>
    <submittedName>
        <fullName evidence="8">Bax inhibitor-1/YccA family protein</fullName>
    </submittedName>
</protein>